<dbReference type="PANTHER" id="PTHR22912">
    <property type="entry name" value="DISULFIDE OXIDOREDUCTASE"/>
    <property type="match status" value="1"/>
</dbReference>
<dbReference type="InterPro" id="IPR012999">
    <property type="entry name" value="Pyr_OxRdtase_I_AS"/>
</dbReference>
<evidence type="ECO:0000256" key="1">
    <source>
        <dbReference type="ARBA" id="ARBA00001974"/>
    </source>
</evidence>
<dbReference type="Pfam" id="PF07992">
    <property type="entry name" value="Pyr_redox_2"/>
    <property type="match status" value="1"/>
</dbReference>
<evidence type="ECO:0000256" key="7">
    <source>
        <dbReference type="ARBA" id="ARBA00023157"/>
    </source>
</evidence>
<dbReference type="SUPFAM" id="SSF51905">
    <property type="entry name" value="FAD/NAD(P)-binding domain"/>
    <property type="match status" value="1"/>
</dbReference>
<keyword evidence="3" id="KW-0285">Flavoprotein</keyword>
<evidence type="ECO:0000256" key="8">
    <source>
        <dbReference type="ARBA" id="ARBA00023284"/>
    </source>
</evidence>
<keyword evidence="8" id="KW-0676">Redox-active center</keyword>
<dbReference type="PROSITE" id="PS00076">
    <property type="entry name" value="PYRIDINE_REDOX_1"/>
    <property type="match status" value="1"/>
</dbReference>
<evidence type="ECO:0000256" key="3">
    <source>
        <dbReference type="ARBA" id="ARBA00022630"/>
    </source>
</evidence>
<keyword evidence="5" id="KW-0560">Oxidoreductase</keyword>
<proteinExistence type="inferred from homology"/>
<dbReference type="PANTHER" id="PTHR22912:SF217">
    <property type="entry name" value="DIHYDROLIPOYL DEHYDROGENASE"/>
    <property type="match status" value="1"/>
</dbReference>
<evidence type="ECO:0000259" key="9">
    <source>
        <dbReference type="Pfam" id="PF07992"/>
    </source>
</evidence>
<dbReference type="InterPro" id="IPR023753">
    <property type="entry name" value="FAD/NAD-binding_dom"/>
</dbReference>
<comment type="caution">
    <text evidence="10">The sequence shown here is derived from an EMBL/GenBank/DDBJ whole genome shotgun (WGS) entry which is preliminary data.</text>
</comment>
<evidence type="ECO:0000313" key="11">
    <source>
        <dbReference type="Proteomes" id="UP000003793"/>
    </source>
</evidence>
<accession>C0B8S1</accession>
<feature type="domain" description="FAD/NAD(P)-binding" evidence="9">
    <location>
        <begin position="5"/>
        <end position="67"/>
    </location>
</feature>
<dbReference type="EMBL" id="ABVR01000039">
    <property type="protein sequence ID" value="EEG90308.1"/>
    <property type="molecule type" value="Genomic_DNA"/>
</dbReference>
<gene>
    <name evidence="10" type="ORF">COPCOM_01545</name>
</gene>
<reference evidence="10 11" key="1">
    <citation type="submission" date="2009-02" db="EMBL/GenBank/DDBJ databases">
        <authorList>
            <person name="Fulton L."/>
            <person name="Clifton S."/>
            <person name="Fulton B."/>
            <person name="Xu J."/>
            <person name="Minx P."/>
            <person name="Pepin K.H."/>
            <person name="Johnson M."/>
            <person name="Bhonagiri V."/>
            <person name="Nash W.E."/>
            <person name="Mardis E.R."/>
            <person name="Wilson R.K."/>
        </authorList>
    </citation>
    <scope>NUCLEOTIDE SEQUENCE [LARGE SCALE GENOMIC DNA]</scope>
    <source>
        <strain evidence="10 11">ATCC 27758</strain>
    </source>
</reference>
<dbReference type="GO" id="GO:0004148">
    <property type="term" value="F:dihydrolipoyl dehydrogenase (NADH) activity"/>
    <property type="evidence" value="ECO:0007669"/>
    <property type="project" value="TreeGrafter"/>
</dbReference>
<evidence type="ECO:0000313" key="10">
    <source>
        <dbReference type="EMBL" id="EEG90308.1"/>
    </source>
</evidence>
<dbReference type="AlphaFoldDB" id="C0B8S1"/>
<evidence type="ECO:0000256" key="5">
    <source>
        <dbReference type="ARBA" id="ARBA00023002"/>
    </source>
</evidence>
<dbReference type="PRINTS" id="PR00411">
    <property type="entry name" value="PNDRDTASEI"/>
</dbReference>
<dbReference type="Gene3D" id="3.50.50.60">
    <property type="entry name" value="FAD/NAD(P)-binding domain"/>
    <property type="match status" value="1"/>
</dbReference>
<dbReference type="GO" id="GO:0006103">
    <property type="term" value="P:2-oxoglutarate metabolic process"/>
    <property type="evidence" value="ECO:0007669"/>
    <property type="project" value="TreeGrafter"/>
</dbReference>
<organism evidence="10 11">
    <name type="scientific">Coprococcus comes ATCC 27758</name>
    <dbReference type="NCBI Taxonomy" id="470146"/>
    <lineage>
        <taxon>Bacteria</taxon>
        <taxon>Bacillati</taxon>
        <taxon>Bacillota</taxon>
        <taxon>Clostridia</taxon>
        <taxon>Lachnospirales</taxon>
        <taxon>Lachnospiraceae</taxon>
        <taxon>Coprococcus</taxon>
    </lineage>
</organism>
<keyword evidence="6" id="KW-0520">NAD</keyword>
<dbReference type="Proteomes" id="UP000003793">
    <property type="component" value="Unassembled WGS sequence"/>
</dbReference>
<reference evidence="10 11" key="2">
    <citation type="submission" date="2009-03" db="EMBL/GenBank/DDBJ databases">
        <title>Draft genome sequence of Coprococcus comes (ATCC 27758).</title>
        <authorList>
            <person name="Sudarsanam P."/>
            <person name="Ley R."/>
            <person name="Guruge J."/>
            <person name="Turnbaugh P.J."/>
            <person name="Mahowald M."/>
            <person name="Liep D."/>
            <person name="Gordon J."/>
        </authorList>
    </citation>
    <scope>NUCLEOTIDE SEQUENCE [LARGE SCALE GENOMIC DNA]</scope>
    <source>
        <strain evidence="10 11">ATCC 27758</strain>
    </source>
</reference>
<evidence type="ECO:0000256" key="4">
    <source>
        <dbReference type="ARBA" id="ARBA00022827"/>
    </source>
</evidence>
<dbReference type="HOGENOM" id="CLU_016755_4_4_9"/>
<keyword evidence="4" id="KW-0274">FAD</keyword>
<dbReference type="InterPro" id="IPR036188">
    <property type="entry name" value="FAD/NAD-bd_sf"/>
</dbReference>
<name>C0B8S1_9FIRM</name>
<dbReference type="InterPro" id="IPR050151">
    <property type="entry name" value="Class-I_Pyr_Nuc-Dis_Oxidored"/>
</dbReference>
<sequence length="86" mass="9156">MSEKFDVVVIGAGPGGYVAAIKSAKLGMKTAVIEEREVGGTCLNRGCIPAKAMIHASTLYREIKEADRFGISASDVTYDFEKNTGI</sequence>
<comment type="cofactor">
    <cofactor evidence="1">
        <name>FAD</name>
        <dbReference type="ChEBI" id="CHEBI:57692"/>
    </cofactor>
</comment>
<dbReference type="GO" id="GO:0050660">
    <property type="term" value="F:flavin adenine dinucleotide binding"/>
    <property type="evidence" value="ECO:0007669"/>
    <property type="project" value="TreeGrafter"/>
</dbReference>
<evidence type="ECO:0000256" key="6">
    <source>
        <dbReference type="ARBA" id="ARBA00023027"/>
    </source>
</evidence>
<keyword evidence="7" id="KW-1015">Disulfide bond</keyword>
<protein>
    <submittedName>
        <fullName evidence="10">Putative dihydrolipoyl dehydrogenase</fullName>
    </submittedName>
</protein>
<comment type="similarity">
    <text evidence="2">Belongs to the class-I pyridine nucleotide-disulfide oxidoreductase family.</text>
</comment>
<evidence type="ECO:0000256" key="2">
    <source>
        <dbReference type="ARBA" id="ARBA00007532"/>
    </source>
</evidence>